<dbReference type="GO" id="GO:0031177">
    <property type="term" value="F:phosphopantetheine binding"/>
    <property type="evidence" value="ECO:0007669"/>
    <property type="project" value="TreeGrafter"/>
</dbReference>
<dbReference type="SUPFAM" id="SSF52777">
    <property type="entry name" value="CoA-dependent acyltransferases"/>
    <property type="match status" value="4"/>
</dbReference>
<dbReference type="GO" id="GO:0043041">
    <property type="term" value="P:amino acid activation for nonribosomal peptide biosynthetic process"/>
    <property type="evidence" value="ECO:0007669"/>
    <property type="project" value="TreeGrafter"/>
</dbReference>
<dbReference type="Gene3D" id="3.40.50.12780">
    <property type="entry name" value="N-terminal domain of ligase-like"/>
    <property type="match status" value="1"/>
</dbReference>
<dbReference type="PROSITE" id="PS50075">
    <property type="entry name" value="CARRIER"/>
    <property type="match status" value="2"/>
</dbReference>
<dbReference type="SUPFAM" id="SSF56801">
    <property type="entry name" value="Acetyl-CoA synthetase-like"/>
    <property type="match status" value="1"/>
</dbReference>
<dbReference type="CDD" id="cd05918">
    <property type="entry name" value="A_NRPS_SidN3_like"/>
    <property type="match status" value="1"/>
</dbReference>
<dbReference type="InterPro" id="IPR009081">
    <property type="entry name" value="PP-bd_ACP"/>
</dbReference>
<reference evidence="5" key="1">
    <citation type="submission" date="2021-01" db="EMBL/GenBank/DDBJ databases">
        <authorList>
            <consortium name="Aspergillus puulaauensis MK2 genome sequencing consortium"/>
            <person name="Kazuki M."/>
            <person name="Futagami T."/>
        </authorList>
    </citation>
    <scope>NUCLEOTIDE SEQUENCE</scope>
    <source>
        <strain evidence="5">MK2</strain>
    </source>
</reference>
<dbReference type="InterPro" id="IPR001242">
    <property type="entry name" value="Condensation_dom"/>
</dbReference>
<dbReference type="RefSeq" id="XP_041557574.1">
    <property type="nucleotide sequence ID" value="XM_041705050.1"/>
</dbReference>
<reference evidence="5" key="2">
    <citation type="submission" date="2021-02" db="EMBL/GenBank/DDBJ databases">
        <title>Aspergillus puulaauensis MK2 genome sequence.</title>
        <authorList>
            <person name="Futagami T."/>
            <person name="Mori K."/>
            <person name="Kadooka C."/>
            <person name="Tanaka T."/>
        </authorList>
    </citation>
    <scope>NUCLEOTIDE SEQUENCE</scope>
    <source>
        <strain evidence="5">MK2</strain>
    </source>
</reference>
<dbReference type="SUPFAM" id="SSF47336">
    <property type="entry name" value="ACP-like"/>
    <property type="match status" value="2"/>
</dbReference>
<evidence type="ECO:0000256" key="3">
    <source>
        <dbReference type="ARBA" id="ARBA00022598"/>
    </source>
</evidence>
<name>A0A7R7XPQ1_9EURO</name>
<dbReference type="InterPro" id="IPR010071">
    <property type="entry name" value="AA_adenyl_dom"/>
</dbReference>
<dbReference type="InterPro" id="IPR042099">
    <property type="entry name" value="ANL_N_sf"/>
</dbReference>
<dbReference type="PROSITE" id="PS00455">
    <property type="entry name" value="AMP_BINDING"/>
    <property type="match status" value="1"/>
</dbReference>
<sequence>MLAVQNAVADLGHLSERSPLSIVDHNGNADDIEADDIKDRLRHLWAEVLQDDPESFFDEDVFFDVGGDSVRSQMLISAAEKQGIHLTIEQIFMNASLEEMASVAQIVEVREDDIDYGLEPFALMRGSGALEQTLNEVAAKCDVQPEEIENVYPCSPMQEALVAEFDGSTNPYVRQFVFRLADDLEVHKLQQAWEYTIRENPVLRTRICSIPDTRGYVQVVLDEVPAWNSVELSLATFLGEDAGLPMAPGGRFFRYTVVNDEGKRYFVWTAHHALCDGASIPEVLEEVAIRFQATGTSFATRVPFARFIQSVVAPDQGQIQKQEEFWRQSLGDLNPTPFPSLPQQPDFQVNPSAVTEHLLHLPQEQAPLGLTKALLLRAAWGILLSHYTGTQDIVFGAINSGRTAPVPGVGRMTGPTINLVPIALSIDPQQSVARFLSAVRSFSGEMIPFEHIGISKIRQALADRAWTGVDFQTLLVVHPMEFADAIAPSMQVLGLEYVDELGKKEHHPYPLIITCTPASETTVKMTIQHDERVVSAIQARNLSHQFQAVLTQLTESARDSTIGSISPLSNHDLAQIHKWNKLTPPPEETCIHYLFDRQLKAQPEAIAVSSLERDLTYTEVERYSNMIAIQLLDIGVQPGMFIGVCFEKSLWTVVAILAVFKAGGVYVPIEPTHPRDRIAEVIKTAEINVSLASATGSAALKGLCDTIVTVDGNFPESAEGAGVPPGLSQPFSLAYLLFTSGSTGKPKGILMSHQAICASILHHGKSFGAGPHWRTLQFGAHTFDLSIGEFFTTLAFGGCICAPSEEDRLNNLPGAISSLNANTLLVVPTVANLLYPHDVPTLKTIVLAGEPITKETIVRWADHVELTAAYGPSETAVYCSGNLRVSPDADPTHIGFAIGATMWIANPENYHQLCAIGCVGEILISGPLLGSGYIGDKQQTDAAWVPAPEWLKQLSSSPYQTLYRSGDLARYNEDGTFRIVGRRDTQVKLRGYRIELGEIENQIMASGLVASTLAALPAQGPCRRQIVAVLSFNRSGLGNGSAGPQDRFAIARDRHSPETVGKLEELKQRLELALPEYMVPTVWALLEELPLLISGKIDRKAIKGWVNDMDDATFMDIVEDQQTDGDYRKSEIIEGSLADTLRNLWCRALQKPTEQVNIRTSFFAIGGDSIAAIEVVSQAKRLGLPVTVRGIINAKTLGNLVSLVEQQLSKEVSTASPAQPGQRYPSASDILAPYDSLLQARLRYHPSVTVQDAYYFAPMQREIHRQRQVNPAVFLLSWQMEIAPQEGQTKLSLERLARSWRKVVQRLPILRSIFLVDPSGQLSPVQVVLQNAEPEIATVSISSEVALRAELAFESLGIPLVDECFLPHRMLLSQRGDRFFIHIELDHLVIDGWSLRVIKEALLEAYETDDQEYTPKLAPSYKDFVIAQTHPDRASQDTSYWTENLRDQPPTLLSFPVSRPVPHFSKQKTIFYLPEIPAAALTSFSVAHGITAASIFDAAWAQTLSLYTQKSDVGFEYVVSGRDENVPGVFSMVGPLINVLAYHLQGVEAEEGTTEEDLAVLAKRMQDQRAQDSMHSAVNIREVVDEVHGGKKLFNTAVNFQRRPTAVESEALWVDDDIRKSNDPWHFDILVRVMHITDDNTFRSSFEFDALHFEEGRIQEVANHFWQRVEKTFSGEKSE</sequence>
<dbReference type="InterPro" id="IPR036736">
    <property type="entry name" value="ACP-like_sf"/>
</dbReference>
<dbReference type="GO" id="GO:0016874">
    <property type="term" value="F:ligase activity"/>
    <property type="evidence" value="ECO:0007669"/>
    <property type="project" value="UniProtKB-KW"/>
</dbReference>
<dbReference type="InterPro" id="IPR000873">
    <property type="entry name" value="AMP-dep_synth/lig_dom"/>
</dbReference>
<feature type="domain" description="Carrier" evidence="4">
    <location>
        <begin position="1135"/>
        <end position="1208"/>
    </location>
</feature>
<evidence type="ECO:0000259" key="4">
    <source>
        <dbReference type="PROSITE" id="PS50075"/>
    </source>
</evidence>
<dbReference type="Gene3D" id="3.30.300.30">
    <property type="match status" value="1"/>
</dbReference>
<dbReference type="CDD" id="cd19545">
    <property type="entry name" value="FUM14_C_NRPS-like"/>
    <property type="match status" value="1"/>
</dbReference>
<evidence type="ECO:0000313" key="5">
    <source>
        <dbReference type="EMBL" id="BCS25380.1"/>
    </source>
</evidence>
<keyword evidence="6" id="KW-1185">Reference proteome</keyword>
<evidence type="ECO:0000313" key="6">
    <source>
        <dbReference type="Proteomes" id="UP000654913"/>
    </source>
</evidence>
<dbReference type="NCBIfam" id="TIGR01733">
    <property type="entry name" value="AA-adenyl-dom"/>
    <property type="match status" value="1"/>
</dbReference>
<dbReference type="PANTHER" id="PTHR45527">
    <property type="entry name" value="NONRIBOSOMAL PEPTIDE SYNTHETASE"/>
    <property type="match status" value="1"/>
</dbReference>
<dbReference type="Pfam" id="PF00668">
    <property type="entry name" value="Condensation"/>
    <property type="match status" value="2"/>
</dbReference>
<keyword evidence="1" id="KW-0596">Phosphopantetheine</keyword>
<dbReference type="FunFam" id="3.30.300.30:FF:000015">
    <property type="entry name" value="Nonribosomal peptide synthase SidD"/>
    <property type="match status" value="1"/>
</dbReference>
<dbReference type="Gene3D" id="1.10.1200.10">
    <property type="entry name" value="ACP-like"/>
    <property type="match status" value="2"/>
</dbReference>
<dbReference type="Gene3D" id="3.30.559.30">
    <property type="entry name" value="Nonribosomal peptide synthetase, condensation domain"/>
    <property type="match status" value="2"/>
</dbReference>
<dbReference type="PROSITE" id="PS00012">
    <property type="entry name" value="PHOSPHOPANTETHEINE"/>
    <property type="match status" value="1"/>
</dbReference>
<dbReference type="Gene3D" id="3.30.559.10">
    <property type="entry name" value="Chloramphenicol acetyltransferase-like domain"/>
    <property type="match status" value="2"/>
</dbReference>
<dbReference type="OrthoDB" id="416786at2759"/>
<keyword evidence="3" id="KW-0436">Ligase</keyword>
<accession>A0A7R7XPQ1</accession>
<dbReference type="EMBL" id="AP024447">
    <property type="protein sequence ID" value="BCS25380.1"/>
    <property type="molecule type" value="Genomic_DNA"/>
</dbReference>
<keyword evidence="2" id="KW-0597">Phosphoprotein</keyword>
<dbReference type="PANTHER" id="PTHR45527:SF12">
    <property type="entry name" value="NONRIBOSOMAL PEPTIDE SYNTHETASE IVOA"/>
    <property type="match status" value="1"/>
</dbReference>
<dbReference type="InterPro" id="IPR020845">
    <property type="entry name" value="AMP-binding_CS"/>
</dbReference>
<dbReference type="Proteomes" id="UP000654913">
    <property type="component" value="Chromosome 5"/>
</dbReference>
<evidence type="ECO:0000256" key="1">
    <source>
        <dbReference type="ARBA" id="ARBA00022450"/>
    </source>
</evidence>
<dbReference type="GO" id="GO:0044550">
    <property type="term" value="P:secondary metabolite biosynthetic process"/>
    <property type="evidence" value="ECO:0007669"/>
    <property type="project" value="TreeGrafter"/>
</dbReference>
<evidence type="ECO:0000256" key="2">
    <source>
        <dbReference type="ARBA" id="ARBA00022553"/>
    </source>
</evidence>
<proteinExistence type="predicted"/>
<dbReference type="Pfam" id="PF00501">
    <property type="entry name" value="AMP-binding"/>
    <property type="match status" value="1"/>
</dbReference>
<dbReference type="GeneID" id="64975385"/>
<feature type="domain" description="Carrier" evidence="4">
    <location>
        <begin position="32"/>
        <end position="108"/>
    </location>
</feature>
<dbReference type="InterPro" id="IPR023213">
    <property type="entry name" value="CAT-like_dom_sf"/>
</dbReference>
<dbReference type="KEGG" id="apuu:APUU_50091A"/>
<organism evidence="5 6">
    <name type="scientific">Aspergillus puulaauensis</name>
    <dbReference type="NCBI Taxonomy" id="1220207"/>
    <lineage>
        <taxon>Eukaryota</taxon>
        <taxon>Fungi</taxon>
        <taxon>Dikarya</taxon>
        <taxon>Ascomycota</taxon>
        <taxon>Pezizomycotina</taxon>
        <taxon>Eurotiomycetes</taxon>
        <taxon>Eurotiomycetidae</taxon>
        <taxon>Eurotiales</taxon>
        <taxon>Aspergillaceae</taxon>
        <taxon>Aspergillus</taxon>
    </lineage>
</organism>
<protein>
    <submittedName>
        <fullName evidence="5">Non-ribosomal peptide synthetase</fullName>
    </submittedName>
</protein>
<dbReference type="InterPro" id="IPR045851">
    <property type="entry name" value="AMP-bd_C_sf"/>
</dbReference>
<dbReference type="Pfam" id="PF00550">
    <property type="entry name" value="PP-binding"/>
    <property type="match status" value="2"/>
</dbReference>
<gene>
    <name evidence="5" type="ORF">APUU_50091A</name>
</gene>
<dbReference type="GO" id="GO:0005737">
    <property type="term" value="C:cytoplasm"/>
    <property type="evidence" value="ECO:0007669"/>
    <property type="project" value="TreeGrafter"/>
</dbReference>
<dbReference type="InterPro" id="IPR006162">
    <property type="entry name" value="Ppantetheine_attach_site"/>
</dbReference>